<gene>
    <name evidence="1" type="ORF">LCGC14_2262320</name>
</gene>
<evidence type="ECO:0000313" key="1">
    <source>
        <dbReference type="EMBL" id="KKL54745.1"/>
    </source>
</evidence>
<proteinExistence type="predicted"/>
<evidence type="ECO:0008006" key="2">
    <source>
        <dbReference type="Google" id="ProtNLM"/>
    </source>
</evidence>
<sequence length="54" mass="5923">MDQNGARIDVLKILLEELKSGTGDGLSQRDISKRTGVPERDVVSFSLEAFMEIG</sequence>
<feature type="non-terminal residue" evidence="1">
    <location>
        <position position="54"/>
    </location>
</feature>
<protein>
    <recommendedName>
        <fullName evidence="2">HTH iclR-type domain-containing protein</fullName>
    </recommendedName>
</protein>
<name>A0A0F9FBQ3_9ZZZZ</name>
<organism evidence="1">
    <name type="scientific">marine sediment metagenome</name>
    <dbReference type="NCBI Taxonomy" id="412755"/>
    <lineage>
        <taxon>unclassified sequences</taxon>
        <taxon>metagenomes</taxon>
        <taxon>ecological metagenomes</taxon>
    </lineage>
</organism>
<accession>A0A0F9FBQ3</accession>
<dbReference type="AlphaFoldDB" id="A0A0F9FBQ3"/>
<comment type="caution">
    <text evidence="1">The sequence shown here is derived from an EMBL/GenBank/DDBJ whole genome shotgun (WGS) entry which is preliminary data.</text>
</comment>
<reference evidence="1" key="1">
    <citation type="journal article" date="2015" name="Nature">
        <title>Complex archaea that bridge the gap between prokaryotes and eukaryotes.</title>
        <authorList>
            <person name="Spang A."/>
            <person name="Saw J.H."/>
            <person name="Jorgensen S.L."/>
            <person name="Zaremba-Niedzwiedzka K."/>
            <person name="Martijn J."/>
            <person name="Lind A.E."/>
            <person name="van Eijk R."/>
            <person name="Schleper C."/>
            <person name="Guy L."/>
            <person name="Ettema T.J."/>
        </authorList>
    </citation>
    <scope>NUCLEOTIDE SEQUENCE</scope>
</reference>
<dbReference type="EMBL" id="LAZR01031093">
    <property type="protein sequence ID" value="KKL54745.1"/>
    <property type="molecule type" value="Genomic_DNA"/>
</dbReference>